<dbReference type="STRING" id="266128.ABB25_00710"/>
<comment type="caution">
    <text evidence="3">The sequence shown here is derived from an EMBL/GenBank/DDBJ whole genome shotgun (WGS) entry which is preliminary data.</text>
</comment>
<reference evidence="3 4" key="1">
    <citation type="submission" date="2015-05" db="EMBL/GenBank/DDBJ databases">
        <title>Genome sequencing and analysis of members of genus Stenotrophomonas.</title>
        <authorList>
            <person name="Patil P.P."/>
            <person name="Midha S."/>
            <person name="Patil P.B."/>
        </authorList>
    </citation>
    <scope>NUCLEOTIDE SEQUENCE [LARGE SCALE GENOMIC DNA]</scope>
    <source>
        <strain evidence="3 4">DSM 17805</strain>
    </source>
</reference>
<evidence type="ECO:0000259" key="2">
    <source>
        <dbReference type="Pfam" id="PF20410"/>
    </source>
</evidence>
<dbReference type="AlphaFoldDB" id="A0A0R0BU24"/>
<dbReference type="Proteomes" id="UP000051254">
    <property type="component" value="Unassembled WGS sequence"/>
</dbReference>
<sequence>MSVLSPKAESLLTALASQPGVTQQHMDGLRDAITSSPALVDLFNDTLANSSGSKPALTTLGLLAPGSNLGAQYDPTTGSLNLDLNSLFLASLDRPNSGVLTFLFAHELEHARNASQMADVWMDYHRDARKVADAGGEPPRDYSAPLETYLNQTRWDEASAQVRGLNILADRLQAEGKAVNESELLTLGGRRMEDFFLYDSVSNAYTWKPGYSPNPDNTLTLDAGNQAAIDQHYYNKPPEILRMGVSGHSDYPHFYAATALQVIANAEQAAHGVWDNHTALPISLDMGKLGLRPELLNCNGINLGGSGRTLAIQDTGDPNLPFYALPHHVPAPNVPHGLHGPAAPGSVTLPPPMAPMATPPALAPAGAGPATSQLGQSATLAGMPLAAAPPSHHQRTDPLLAQIQGKVAQLDAAQGKPWDQHSANLSASLYASAREHGFERVDHVLLSQATATQPAGAHVFLVQGSPDDPAHRRAQLPTAEAVAAPESQSLQRAQALEAPQHADHPLQAQQQEHSQQAAMRHH</sequence>
<protein>
    <recommendedName>
        <fullName evidence="2">X-Tfes XVIPCD domain-containing protein</fullName>
    </recommendedName>
</protein>
<feature type="domain" description="X-Tfes XVIPCD" evidence="2">
    <location>
        <begin position="396"/>
        <end position="495"/>
    </location>
</feature>
<dbReference type="InterPro" id="IPR046519">
    <property type="entry name" value="X-Tfes_XVIPCD"/>
</dbReference>
<evidence type="ECO:0000313" key="3">
    <source>
        <dbReference type="EMBL" id="KRG60752.1"/>
    </source>
</evidence>
<dbReference type="Pfam" id="PF20410">
    <property type="entry name" value="X-Tfes_XVIPCD"/>
    <property type="match status" value="1"/>
</dbReference>
<feature type="compositionally biased region" description="Low complexity" evidence="1">
    <location>
        <begin position="507"/>
        <end position="522"/>
    </location>
</feature>
<dbReference type="PATRIC" id="fig|266128.3.peg.1205"/>
<dbReference type="RefSeq" id="WP_057662241.1">
    <property type="nucleotide sequence ID" value="NZ_LDJH01000002.1"/>
</dbReference>
<evidence type="ECO:0000256" key="1">
    <source>
        <dbReference type="SAM" id="MobiDB-lite"/>
    </source>
</evidence>
<gene>
    <name evidence="3" type="ORF">ABB25_00710</name>
</gene>
<accession>A0A0R0BU24</accession>
<dbReference type="EMBL" id="LDJH01000002">
    <property type="protein sequence ID" value="KRG60752.1"/>
    <property type="molecule type" value="Genomic_DNA"/>
</dbReference>
<organism evidence="3 4">
    <name type="scientific">Stenotrophomonas koreensis</name>
    <dbReference type="NCBI Taxonomy" id="266128"/>
    <lineage>
        <taxon>Bacteria</taxon>
        <taxon>Pseudomonadati</taxon>
        <taxon>Pseudomonadota</taxon>
        <taxon>Gammaproteobacteria</taxon>
        <taxon>Lysobacterales</taxon>
        <taxon>Lysobacteraceae</taxon>
        <taxon>Stenotrophomonas</taxon>
    </lineage>
</organism>
<dbReference type="OrthoDB" id="6001668at2"/>
<name>A0A0R0BU24_9GAMM</name>
<proteinExistence type="predicted"/>
<keyword evidence="4" id="KW-1185">Reference proteome</keyword>
<feature type="region of interest" description="Disordered" evidence="1">
    <location>
        <begin position="495"/>
        <end position="522"/>
    </location>
</feature>
<evidence type="ECO:0000313" key="4">
    <source>
        <dbReference type="Proteomes" id="UP000051254"/>
    </source>
</evidence>